<dbReference type="Gene3D" id="2.130.10.10">
    <property type="entry name" value="YVTN repeat-like/Quinoprotein amine dehydrogenase"/>
    <property type="match status" value="1"/>
</dbReference>
<dbReference type="AlphaFoldDB" id="A0A653D4D6"/>
<protein>
    <submittedName>
        <fullName evidence="1">Uncharacterized protein</fullName>
    </submittedName>
</protein>
<organism evidence="1 2">
    <name type="scientific">Callosobruchus maculatus</name>
    <name type="common">Southern cowpea weevil</name>
    <name type="synonym">Pulse bruchid</name>
    <dbReference type="NCBI Taxonomy" id="64391"/>
    <lineage>
        <taxon>Eukaryota</taxon>
        <taxon>Metazoa</taxon>
        <taxon>Ecdysozoa</taxon>
        <taxon>Arthropoda</taxon>
        <taxon>Hexapoda</taxon>
        <taxon>Insecta</taxon>
        <taxon>Pterygota</taxon>
        <taxon>Neoptera</taxon>
        <taxon>Endopterygota</taxon>
        <taxon>Coleoptera</taxon>
        <taxon>Polyphaga</taxon>
        <taxon>Cucujiformia</taxon>
        <taxon>Chrysomeloidea</taxon>
        <taxon>Chrysomelidae</taxon>
        <taxon>Bruchinae</taxon>
        <taxon>Bruchini</taxon>
        <taxon>Callosobruchus</taxon>
    </lineage>
</organism>
<evidence type="ECO:0000313" key="1">
    <source>
        <dbReference type="EMBL" id="VEN54206.1"/>
    </source>
</evidence>
<dbReference type="Proteomes" id="UP000410492">
    <property type="component" value="Unassembled WGS sequence"/>
</dbReference>
<gene>
    <name evidence="1" type="ORF">CALMAC_LOCUS13750</name>
</gene>
<name>A0A653D4D6_CALMS</name>
<accession>A0A653D4D6</accession>
<sequence>MIFSNRLLLRKFHITVKMIAPNVEQARKEFLLVSSARESIIIIWRVGTGGTMQTIIRLPTPKKQKKGRSTDRPWITVKWPLPNKIYCSSRNNELVQWTVPKPPRGEGNHESYS</sequence>
<reference evidence="1 2" key="1">
    <citation type="submission" date="2019-01" db="EMBL/GenBank/DDBJ databases">
        <authorList>
            <person name="Sayadi A."/>
        </authorList>
    </citation>
    <scope>NUCLEOTIDE SEQUENCE [LARGE SCALE GENOMIC DNA]</scope>
</reference>
<dbReference type="EMBL" id="CAACVG010009788">
    <property type="protein sequence ID" value="VEN54206.1"/>
    <property type="molecule type" value="Genomic_DNA"/>
</dbReference>
<proteinExistence type="predicted"/>
<dbReference type="InterPro" id="IPR015943">
    <property type="entry name" value="WD40/YVTN_repeat-like_dom_sf"/>
</dbReference>
<evidence type="ECO:0000313" key="2">
    <source>
        <dbReference type="Proteomes" id="UP000410492"/>
    </source>
</evidence>
<keyword evidence="2" id="KW-1185">Reference proteome</keyword>
<dbReference type="OrthoDB" id="7326421at2759"/>